<dbReference type="EMBL" id="FODS01000008">
    <property type="protein sequence ID" value="SEO62301.1"/>
    <property type="molecule type" value="Genomic_DNA"/>
</dbReference>
<protein>
    <submittedName>
        <fullName evidence="2">Pimeloyl-ACP methyl ester carboxylesterase</fullName>
    </submittedName>
</protein>
<dbReference type="Proteomes" id="UP000198893">
    <property type="component" value="Unassembled WGS sequence"/>
</dbReference>
<name>A0A1H8R7H2_9RHOB</name>
<dbReference type="Gene3D" id="3.40.50.1820">
    <property type="entry name" value="alpha/beta hydrolase"/>
    <property type="match status" value="1"/>
</dbReference>
<dbReference type="STRING" id="569882.SAMN04490248_10825"/>
<dbReference type="Pfam" id="PF12697">
    <property type="entry name" value="Abhydrolase_6"/>
    <property type="match status" value="1"/>
</dbReference>
<reference evidence="2 3" key="1">
    <citation type="submission" date="2016-10" db="EMBL/GenBank/DDBJ databases">
        <authorList>
            <person name="de Groot N.N."/>
        </authorList>
    </citation>
    <scope>NUCLEOTIDE SEQUENCE [LARGE SCALE GENOMIC DNA]</scope>
    <source>
        <strain evidence="2 3">DSM 27842</strain>
    </source>
</reference>
<evidence type="ECO:0000313" key="2">
    <source>
        <dbReference type="EMBL" id="SEO62301.1"/>
    </source>
</evidence>
<dbReference type="InterPro" id="IPR029058">
    <property type="entry name" value="AB_hydrolase_fold"/>
</dbReference>
<dbReference type="InterPro" id="IPR050471">
    <property type="entry name" value="AB_hydrolase"/>
</dbReference>
<sequence length="277" mass="30684">MPNFDTSDGLTLHYSVEGNPQGVPVLCLSGLTRNTSDFSYVTPHLADVRLIKLDYRGRGLSDWAEDYLSYNVPRECRDVLDLMDHLGIERFAVLGTSRGGLNAMTLGAMVKERLLGVAFNDIGPVLETEGLEVILGYLGRNPGWKNYREATAARPGVMAGFANVSAARWREEVEKFYHQTPDGLIINYDPRLRDAVIEAGTHDAPDLWPYYEALADLPVAVIRGGNSDLLSEETFGEMGRRIPNAILATVPDRGHIPFLDEPEAVAALREWVDRLKA</sequence>
<organism evidence="2 3">
    <name type="scientific">Salinihabitans flavidus</name>
    <dbReference type="NCBI Taxonomy" id="569882"/>
    <lineage>
        <taxon>Bacteria</taxon>
        <taxon>Pseudomonadati</taxon>
        <taxon>Pseudomonadota</taxon>
        <taxon>Alphaproteobacteria</taxon>
        <taxon>Rhodobacterales</taxon>
        <taxon>Roseobacteraceae</taxon>
        <taxon>Salinihabitans</taxon>
    </lineage>
</organism>
<feature type="domain" description="AB hydrolase-1" evidence="1">
    <location>
        <begin position="25"/>
        <end position="267"/>
    </location>
</feature>
<dbReference type="RefSeq" id="WP_093117447.1">
    <property type="nucleotide sequence ID" value="NZ_FODS01000008.1"/>
</dbReference>
<evidence type="ECO:0000313" key="3">
    <source>
        <dbReference type="Proteomes" id="UP000198893"/>
    </source>
</evidence>
<dbReference type="AlphaFoldDB" id="A0A1H8R7H2"/>
<gene>
    <name evidence="2" type="ORF">SAMN04490248_10825</name>
</gene>
<dbReference type="OrthoDB" id="9791366at2"/>
<keyword evidence="3" id="KW-1185">Reference proteome</keyword>
<evidence type="ECO:0000259" key="1">
    <source>
        <dbReference type="Pfam" id="PF12697"/>
    </source>
</evidence>
<dbReference type="PANTHER" id="PTHR43433">
    <property type="entry name" value="HYDROLASE, ALPHA/BETA FOLD FAMILY PROTEIN"/>
    <property type="match status" value="1"/>
</dbReference>
<dbReference type="SUPFAM" id="SSF53474">
    <property type="entry name" value="alpha/beta-Hydrolases"/>
    <property type="match status" value="1"/>
</dbReference>
<proteinExistence type="predicted"/>
<accession>A0A1H8R7H2</accession>
<dbReference type="PANTHER" id="PTHR43433:SF5">
    <property type="entry name" value="AB HYDROLASE-1 DOMAIN-CONTAINING PROTEIN"/>
    <property type="match status" value="1"/>
</dbReference>
<dbReference type="InterPro" id="IPR000073">
    <property type="entry name" value="AB_hydrolase_1"/>
</dbReference>